<dbReference type="Gene3D" id="3.40.50.150">
    <property type="entry name" value="Vaccinia Virus protein VP39"/>
    <property type="match status" value="1"/>
</dbReference>
<dbReference type="PANTHER" id="PTHR22807:SF4">
    <property type="entry name" value="28S RRNA (CYTOSINE-C(5))-METHYLTRANSFERASE"/>
    <property type="match status" value="1"/>
</dbReference>
<keyword evidence="1 5" id="KW-0489">Methyltransferase</keyword>
<comment type="caution">
    <text evidence="5">Lacks conserved residue(s) required for the propagation of feature annotation.</text>
</comment>
<dbReference type="GO" id="GO:0003723">
    <property type="term" value="F:RNA binding"/>
    <property type="evidence" value="ECO:0007669"/>
    <property type="project" value="UniProtKB-UniRule"/>
</dbReference>
<evidence type="ECO:0000256" key="3">
    <source>
        <dbReference type="ARBA" id="ARBA00022691"/>
    </source>
</evidence>
<dbReference type="InterPro" id="IPR029063">
    <property type="entry name" value="SAM-dependent_MTases_sf"/>
</dbReference>
<feature type="binding site" evidence="5">
    <location>
        <begin position="18"/>
        <end position="24"/>
    </location>
    <ligand>
        <name>S-adenosyl-L-methionine</name>
        <dbReference type="ChEBI" id="CHEBI:59789"/>
    </ligand>
</feature>
<organism evidence="7 8">
    <name type="scientific">Thlaspi arvense</name>
    <name type="common">Field penny-cress</name>
    <dbReference type="NCBI Taxonomy" id="13288"/>
    <lineage>
        <taxon>Eukaryota</taxon>
        <taxon>Viridiplantae</taxon>
        <taxon>Streptophyta</taxon>
        <taxon>Embryophyta</taxon>
        <taxon>Tracheophyta</taxon>
        <taxon>Spermatophyta</taxon>
        <taxon>Magnoliopsida</taxon>
        <taxon>eudicotyledons</taxon>
        <taxon>Gunneridae</taxon>
        <taxon>Pentapetalae</taxon>
        <taxon>rosids</taxon>
        <taxon>malvids</taxon>
        <taxon>Brassicales</taxon>
        <taxon>Brassicaceae</taxon>
        <taxon>Thlaspideae</taxon>
        <taxon>Thlaspi</taxon>
    </lineage>
</organism>
<dbReference type="SUPFAM" id="SSF53335">
    <property type="entry name" value="S-adenosyl-L-methionine-dependent methyltransferases"/>
    <property type="match status" value="1"/>
</dbReference>
<keyword evidence="4 5" id="KW-0694">RNA-binding</keyword>
<dbReference type="GO" id="GO:0008173">
    <property type="term" value="F:RNA methyltransferase activity"/>
    <property type="evidence" value="ECO:0007669"/>
    <property type="project" value="InterPro"/>
</dbReference>
<feature type="binding site" evidence="5">
    <location>
        <position position="42"/>
    </location>
    <ligand>
        <name>S-adenosyl-L-methionine</name>
        <dbReference type="ChEBI" id="CHEBI:59789"/>
    </ligand>
</feature>
<evidence type="ECO:0000259" key="6">
    <source>
        <dbReference type="PROSITE" id="PS51686"/>
    </source>
</evidence>
<dbReference type="Proteomes" id="UP000836841">
    <property type="component" value="Unassembled WGS sequence"/>
</dbReference>
<comment type="caution">
    <text evidence="7">The sequence shown here is derived from an EMBL/GenBank/DDBJ whole genome shotgun (WGS) entry which is preliminary data.</text>
</comment>
<dbReference type="EMBL" id="CAJVSB020000903">
    <property type="protein sequence ID" value="CAH2080481.1"/>
    <property type="molecule type" value="Genomic_DNA"/>
</dbReference>
<dbReference type="Pfam" id="PF01189">
    <property type="entry name" value="Methyltr_RsmB-F"/>
    <property type="match status" value="1"/>
</dbReference>
<keyword evidence="2 5" id="KW-0808">Transferase</keyword>
<dbReference type="GO" id="GO:0070475">
    <property type="term" value="P:rRNA base methylation"/>
    <property type="evidence" value="ECO:0007669"/>
    <property type="project" value="TreeGrafter"/>
</dbReference>
<dbReference type="AlphaFoldDB" id="A0AAU9T5Z4"/>
<dbReference type="InterPro" id="IPR023267">
    <property type="entry name" value="RCMT"/>
</dbReference>
<protein>
    <recommendedName>
        <fullName evidence="6">SAM-dependent MTase RsmB/NOP-type domain-containing protein</fullName>
    </recommendedName>
</protein>
<dbReference type="InterPro" id="IPR049560">
    <property type="entry name" value="MeTrfase_RsmB-F_NOP2_cat"/>
</dbReference>
<evidence type="ECO:0000313" key="7">
    <source>
        <dbReference type="EMBL" id="CAH2080481.1"/>
    </source>
</evidence>
<dbReference type="GO" id="GO:0005730">
    <property type="term" value="C:nucleolus"/>
    <property type="evidence" value="ECO:0007669"/>
    <property type="project" value="TreeGrafter"/>
</dbReference>
<evidence type="ECO:0000256" key="5">
    <source>
        <dbReference type="PROSITE-ProRule" id="PRU01023"/>
    </source>
</evidence>
<keyword evidence="8" id="KW-1185">Reference proteome</keyword>
<dbReference type="PANTHER" id="PTHR22807">
    <property type="entry name" value="NOP2 YEAST -RELATED NOL1/NOP2/FMU SUN DOMAIN-CONTAINING"/>
    <property type="match status" value="1"/>
</dbReference>
<evidence type="ECO:0000256" key="2">
    <source>
        <dbReference type="ARBA" id="ARBA00022679"/>
    </source>
</evidence>
<reference evidence="7 8" key="1">
    <citation type="submission" date="2022-03" db="EMBL/GenBank/DDBJ databases">
        <authorList>
            <person name="Nunn A."/>
            <person name="Chopra R."/>
            <person name="Nunn A."/>
            <person name="Contreras Garrido A."/>
        </authorList>
    </citation>
    <scope>NUCLEOTIDE SEQUENCE [LARGE SCALE GENOMIC DNA]</scope>
</reference>
<feature type="domain" description="SAM-dependent MTase RsmB/NOP-type" evidence="6">
    <location>
        <begin position="1"/>
        <end position="75"/>
    </location>
</feature>
<accession>A0AAU9T5Z4</accession>
<proteinExistence type="inferred from homology"/>
<evidence type="ECO:0000313" key="8">
    <source>
        <dbReference type="Proteomes" id="UP000836841"/>
    </source>
</evidence>
<name>A0AAU9T5Z4_THLAR</name>
<gene>
    <name evidence="7" type="ORF">TAV2_LOCUS26184</name>
</gene>
<keyword evidence="3 5" id="KW-0949">S-adenosyl-L-methionine</keyword>
<evidence type="ECO:0000256" key="4">
    <source>
        <dbReference type="ARBA" id="ARBA00022884"/>
    </source>
</evidence>
<sequence>MVAVALQPKPGWLVLDACAAPGNKTVHLAALMRGKGKIIACELNKERIQRLKETIRLAGAASILSEILSSSECCL</sequence>
<evidence type="ECO:0000256" key="1">
    <source>
        <dbReference type="ARBA" id="ARBA00022603"/>
    </source>
</evidence>
<comment type="similarity">
    <text evidence="5">Belongs to the class I-like SAM-binding methyltransferase superfamily. RsmB/NOP family.</text>
</comment>
<dbReference type="PROSITE" id="PS51686">
    <property type="entry name" value="SAM_MT_RSMB_NOP"/>
    <property type="match status" value="1"/>
</dbReference>
<dbReference type="InterPro" id="IPR001678">
    <property type="entry name" value="MeTrfase_RsmB-F_NOP2_dom"/>
</dbReference>